<protein>
    <submittedName>
        <fullName evidence="1">Uncharacterized protein</fullName>
    </submittedName>
</protein>
<dbReference type="EMBL" id="JAEVLS010000001">
    <property type="protein sequence ID" value="MBM0103335.1"/>
    <property type="molecule type" value="Genomic_DNA"/>
</dbReference>
<evidence type="ECO:0000313" key="2">
    <source>
        <dbReference type="Proteomes" id="UP000661077"/>
    </source>
</evidence>
<comment type="caution">
    <text evidence="1">The sequence shown here is derived from an EMBL/GenBank/DDBJ whole genome shotgun (WGS) entry which is preliminary data.</text>
</comment>
<dbReference type="PANTHER" id="PTHR11455:SF9">
    <property type="entry name" value="CRYPTOCHROME CIRCADIAN CLOCK 5 ISOFORM X1"/>
    <property type="match status" value="1"/>
</dbReference>
<proteinExistence type="predicted"/>
<sequence length="124" mass="14024">MKAHQTAPVWFRRDLRLTDIQHCSAGPDRPDRCEISRLSPRLHFGDIGPRQIVAALRHSDAGAARARGIDSYLRQIGWREFAYHLLFHFPPSTKRPLDVRLAKQKCEAVEPTCAPGNAVSPAFR</sequence>
<gene>
    <name evidence="1" type="ORF">JM946_01200</name>
</gene>
<dbReference type="SUPFAM" id="SSF48173">
    <property type="entry name" value="Cryptochrome/photolyase FAD-binding domain"/>
    <property type="match status" value="1"/>
</dbReference>
<reference evidence="1 2" key="1">
    <citation type="journal article" date="2021" name="Int. J. Syst. Evol. Microbiol.">
        <title>Steroidobacter gossypii sp. nov., isolated from soil of cotton cropping field.</title>
        <authorList>
            <person name="Huang R."/>
            <person name="Yang S."/>
            <person name="Zhen C."/>
            <person name="Liu W."/>
        </authorList>
    </citation>
    <scope>NUCLEOTIDE SEQUENCE [LARGE SCALE GENOMIC DNA]</scope>
    <source>
        <strain evidence="1 2">S1-65</strain>
    </source>
</reference>
<dbReference type="InterPro" id="IPR036134">
    <property type="entry name" value="Crypto/Photolyase_FAD-like_sf"/>
</dbReference>
<dbReference type="InterPro" id="IPR002081">
    <property type="entry name" value="Cryptochrome/DNA_photolyase_1"/>
</dbReference>
<accession>A0ABS1WQS9</accession>
<dbReference type="Proteomes" id="UP000661077">
    <property type="component" value="Unassembled WGS sequence"/>
</dbReference>
<dbReference type="Gene3D" id="1.25.40.80">
    <property type="match status" value="1"/>
</dbReference>
<keyword evidence="2" id="KW-1185">Reference proteome</keyword>
<name>A0ABS1WQS9_9GAMM</name>
<dbReference type="RefSeq" id="WP_203166580.1">
    <property type="nucleotide sequence ID" value="NZ_JAEVLS010000001.1"/>
</dbReference>
<evidence type="ECO:0000313" key="1">
    <source>
        <dbReference type="EMBL" id="MBM0103335.1"/>
    </source>
</evidence>
<organism evidence="1 2">
    <name type="scientific">Steroidobacter gossypii</name>
    <dbReference type="NCBI Taxonomy" id="2805490"/>
    <lineage>
        <taxon>Bacteria</taxon>
        <taxon>Pseudomonadati</taxon>
        <taxon>Pseudomonadota</taxon>
        <taxon>Gammaproteobacteria</taxon>
        <taxon>Steroidobacterales</taxon>
        <taxon>Steroidobacteraceae</taxon>
        <taxon>Steroidobacter</taxon>
    </lineage>
</organism>
<dbReference type="PANTHER" id="PTHR11455">
    <property type="entry name" value="CRYPTOCHROME"/>
    <property type="match status" value="1"/>
</dbReference>